<gene>
    <name evidence="1" type="ORF">LCGC14_0990670</name>
</gene>
<reference evidence="1" key="1">
    <citation type="journal article" date="2015" name="Nature">
        <title>Complex archaea that bridge the gap between prokaryotes and eukaryotes.</title>
        <authorList>
            <person name="Spang A."/>
            <person name="Saw J.H."/>
            <person name="Jorgensen S.L."/>
            <person name="Zaremba-Niedzwiedzka K."/>
            <person name="Martijn J."/>
            <person name="Lind A.E."/>
            <person name="van Eijk R."/>
            <person name="Schleper C."/>
            <person name="Guy L."/>
            <person name="Ettema T.J."/>
        </authorList>
    </citation>
    <scope>NUCLEOTIDE SEQUENCE</scope>
</reference>
<organism evidence="1">
    <name type="scientific">marine sediment metagenome</name>
    <dbReference type="NCBI Taxonomy" id="412755"/>
    <lineage>
        <taxon>unclassified sequences</taxon>
        <taxon>metagenomes</taxon>
        <taxon>ecological metagenomes</taxon>
    </lineage>
</organism>
<sequence>MTKDKIANDTYRKLVYFFDNKIKVHFKDFDEIFYNGLIVDLNEEKKTLVLDERIKGMMPILLEFVNPDSIRKFNEVGG</sequence>
<evidence type="ECO:0000313" key="1">
    <source>
        <dbReference type="EMBL" id="KKN14987.1"/>
    </source>
</evidence>
<dbReference type="AlphaFoldDB" id="A0A0F9NSG8"/>
<protein>
    <submittedName>
        <fullName evidence="1">Uncharacterized protein</fullName>
    </submittedName>
</protein>
<accession>A0A0F9NSG8</accession>
<dbReference type="EMBL" id="LAZR01003759">
    <property type="protein sequence ID" value="KKN14987.1"/>
    <property type="molecule type" value="Genomic_DNA"/>
</dbReference>
<comment type="caution">
    <text evidence="1">The sequence shown here is derived from an EMBL/GenBank/DDBJ whole genome shotgun (WGS) entry which is preliminary data.</text>
</comment>
<name>A0A0F9NSG8_9ZZZZ</name>
<proteinExistence type="predicted"/>